<dbReference type="PROSITE" id="PS50109">
    <property type="entry name" value="HIS_KIN"/>
    <property type="match status" value="1"/>
</dbReference>
<keyword evidence="11 14" id="KW-1133">Transmembrane helix</keyword>
<evidence type="ECO:0000256" key="6">
    <source>
        <dbReference type="ARBA" id="ARBA00022679"/>
    </source>
</evidence>
<feature type="transmembrane region" description="Helical" evidence="14">
    <location>
        <begin position="952"/>
        <end position="972"/>
    </location>
</feature>
<feature type="transmembrane region" description="Helical" evidence="14">
    <location>
        <begin position="214"/>
        <end position="234"/>
    </location>
</feature>
<dbReference type="InterPro" id="IPR005467">
    <property type="entry name" value="His_kinase_dom"/>
</dbReference>
<evidence type="ECO:0000256" key="7">
    <source>
        <dbReference type="ARBA" id="ARBA00022692"/>
    </source>
</evidence>
<evidence type="ECO:0000256" key="9">
    <source>
        <dbReference type="ARBA" id="ARBA00022777"/>
    </source>
</evidence>
<dbReference type="CDD" id="cd00075">
    <property type="entry name" value="HATPase"/>
    <property type="match status" value="1"/>
</dbReference>
<evidence type="ECO:0000256" key="5">
    <source>
        <dbReference type="ARBA" id="ARBA00022553"/>
    </source>
</evidence>
<dbReference type="InterPro" id="IPR004358">
    <property type="entry name" value="Sig_transdc_His_kin-like_C"/>
</dbReference>
<feature type="transmembrane region" description="Helical" evidence="14">
    <location>
        <begin position="331"/>
        <end position="351"/>
    </location>
</feature>
<dbReference type="InterPro" id="IPR050398">
    <property type="entry name" value="HssS/ArlS-like"/>
</dbReference>
<feature type="transmembrane region" description="Helical" evidence="14">
    <location>
        <begin position="431"/>
        <end position="447"/>
    </location>
</feature>
<dbReference type="Proteomes" id="UP001597601">
    <property type="component" value="Unassembled WGS sequence"/>
</dbReference>
<keyword evidence="13 14" id="KW-0472">Membrane</keyword>
<dbReference type="PRINTS" id="PR00344">
    <property type="entry name" value="BCTRLSENSOR"/>
</dbReference>
<reference evidence="18" key="1">
    <citation type="journal article" date="2019" name="Int. J. Syst. Evol. Microbiol.">
        <title>The Global Catalogue of Microorganisms (GCM) 10K type strain sequencing project: providing services to taxonomists for standard genome sequencing and annotation.</title>
        <authorList>
            <consortium name="The Broad Institute Genomics Platform"/>
            <consortium name="The Broad Institute Genome Sequencing Center for Infectious Disease"/>
            <person name="Wu L."/>
            <person name="Ma J."/>
        </authorList>
    </citation>
    <scope>NUCLEOTIDE SEQUENCE [LARGE SCALE GENOMIC DNA]</scope>
    <source>
        <strain evidence="18">KCTC 52232</strain>
    </source>
</reference>
<dbReference type="SUPFAM" id="SSF55874">
    <property type="entry name" value="ATPase domain of HSP90 chaperone/DNA topoisomerase II/histidine kinase"/>
    <property type="match status" value="1"/>
</dbReference>
<evidence type="ECO:0000256" key="3">
    <source>
        <dbReference type="ARBA" id="ARBA00012438"/>
    </source>
</evidence>
<dbReference type="SMART" id="SM00387">
    <property type="entry name" value="HATPase_c"/>
    <property type="match status" value="1"/>
</dbReference>
<dbReference type="EC" id="2.7.13.3" evidence="3"/>
<keyword evidence="18" id="KW-1185">Reference proteome</keyword>
<keyword evidence="12" id="KW-0902">Two-component regulatory system</keyword>
<gene>
    <name evidence="17" type="ORF">ACFSYC_01300</name>
</gene>
<sequence length="1254" mass="144157">MSYAGKIRLMLGLLAASLLLTAIIVRATYTPAINLIQTAKILENNLHEKEEFVKKAINTPAGLKPFEHLAVNYELGLKHIKNFTTDRNIKVLTFRGNKLRFWSDIAYIPDRPWAIKEGYSFIKTGAGYKTIGNGYYEAIKKVEGDFSVIFLIPVKTNYTIQNRYLQNTFTKDLIEDDNIDIADFTDQNTYNIHTIADTYLFSVKVKNNEVNYRFFYFELVLWMLTLLVICTLVQNSCIYIANRGHLFLSFIALGVFVVGLRFINLSLHWPNFTYRLELFDPHLYSANKIFPNLGDLCINLLMSSWLVTYFYRQRFKLIKHLPTSINGSYAVVIGGIITLIVASSVLLSVFYGLVVKSRINFDVNNVLNLSGYSMCGILMLCFAFLIFYLLSEVFLTLSSRLAVPPRRQLQLLAVPIVVVTLYYCFRRQELVTFYILWSMMVAIRGYAHHYKNGKITTFMFAGVLFICALISSIELNHFETVKEHQVRRSLVKKLENPRDVMADYLFKKAEEQITHNGWIFPYFNDTTHNIAALKNRIQKLYFDGYLSKFDFKIHVFNANGKSLSADNDYSLEVFKEMVLSSSFKVSKYFYRESDSFGFQSYFAILPVNDKEERLGSIVIELKSKALQTSNRFPELLIDGNLKSNDDLKNYSYAFYFDDKLVAQSGAFVYKLVRDKIQFPAKTYNFKTTDVVSPTSFRPFATYSHLIYKPTDRNLIVISKEENAVYYSVTSVTFFFVLLLAFSMIALVASWAWLRIKILTITNNKIKWGLKITLDKVLYKTRIQFSMVFAVVVTLFLVGIITYVSISAQYQIQQEKMIRDKIIRITDALENGMFDQYMDSNEEQRQINFDALASSYSSDLILFDSHGTHIMTTQPRIYEYGLVSRHMNPKALYMLNSQRRSEYIIDEDIGGLNYKTVYAPLRNSKGDIKAYLQLPYFSNEADYKEQIGSLLNIMINIYALIFIAIGLFAVIIARQITSPLSFIQESLSRTMYGKKNEPIKWGRDDEIGALVTEYNKMIGALEDSASRLAQSERESAWREMAKQVAHEIKNPLTPLKLGLQLLEKSWREKDPKFDQKFERFSKSFVEQIESLSQIASEFSAFAKMPDTRMDKFNLFEIINQAVIIFKQMDNFSIVYEVPVTPFIINADRDQLLRCFNNLLKNAIEATPQDREGLLVIDYTISGKNILLTVKDNGNGIPEGMRQKIFEPNFTTKSSGTGLGLAFVKNSIENAGGKVWFETELGRGTTFYLSLPLADA</sequence>
<dbReference type="Gene3D" id="3.30.565.10">
    <property type="entry name" value="Histidine kinase-like ATPase, C-terminal domain"/>
    <property type="match status" value="1"/>
</dbReference>
<evidence type="ECO:0000256" key="1">
    <source>
        <dbReference type="ARBA" id="ARBA00000085"/>
    </source>
</evidence>
<feature type="transmembrane region" description="Helical" evidence="14">
    <location>
        <begin position="246"/>
        <end position="269"/>
    </location>
</feature>
<evidence type="ECO:0000313" key="17">
    <source>
        <dbReference type="EMBL" id="MFD2863309.1"/>
    </source>
</evidence>
<dbReference type="Gene3D" id="6.10.340.10">
    <property type="match status" value="1"/>
</dbReference>
<feature type="transmembrane region" description="Helical" evidence="14">
    <location>
        <begin position="371"/>
        <end position="397"/>
    </location>
</feature>
<feature type="transmembrane region" description="Helical" evidence="14">
    <location>
        <begin position="289"/>
        <end position="311"/>
    </location>
</feature>
<keyword evidence="4" id="KW-1003">Cell membrane</keyword>
<dbReference type="PANTHER" id="PTHR45528">
    <property type="entry name" value="SENSOR HISTIDINE KINASE CPXA"/>
    <property type="match status" value="1"/>
</dbReference>
<proteinExistence type="predicted"/>
<dbReference type="PANTHER" id="PTHR45528:SF1">
    <property type="entry name" value="SENSOR HISTIDINE KINASE CPXA"/>
    <property type="match status" value="1"/>
</dbReference>
<dbReference type="InterPro" id="IPR036097">
    <property type="entry name" value="HisK_dim/P_sf"/>
</dbReference>
<evidence type="ECO:0000259" key="16">
    <source>
        <dbReference type="PROSITE" id="PS50885"/>
    </source>
</evidence>
<dbReference type="SUPFAM" id="SSF158472">
    <property type="entry name" value="HAMP domain-like"/>
    <property type="match status" value="1"/>
</dbReference>
<accession>A0ABW5XL62</accession>
<dbReference type="InterPro" id="IPR036890">
    <property type="entry name" value="HATPase_C_sf"/>
</dbReference>
<evidence type="ECO:0000256" key="14">
    <source>
        <dbReference type="SAM" id="Phobius"/>
    </source>
</evidence>
<evidence type="ECO:0000256" key="8">
    <source>
        <dbReference type="ARBA" id="ARBA00022741"/>
    </source>
</evidence>
<evidence type="ECO:0000313" key="18">
    <source>
        <dbReference type="Proteomes" id="UP001597601"/>
    </source>
</evidence>
<keyword evidence="9" id="KW-0418">Kinase</keyword>
<evidence type="ECO:0000256" key="11">
    <source>
        <dbReference type="ARBA" id="ARBA00022989"/>
    </source>
</evidence>
<feature type="transmembrane region" description="Helical" evidence="14">
    <location>
        <begin position="409"/>
        <end position="425"/>
    </location>
</feature>
<dbReference type="InterPro" id="IPR003660">
    <property type="entry name" value="HAMP_dom"/>
</dbReference>
<evidence type="ECO:0000256" key="4">
    <source>
        <dbReference type="ARBA" id="ARBA00022475"/>
    </source>
</evidence>
<comment type="caution">
    <text evidence="17">The sequence shown here is derived from an EMBL/GenBank/DDBJ whole genome shotgun (WGS) entry which is preliminary data.</text>
</comment>
<dbReference type="Pfam" id="PF02518">
    <property type="entry name" value="HATPase_c"/>
    <property type="match status" value="1"/>
</dbReference>
<evidence type="ECO:0000256" key="12">
    <source>
        <dbReference type="ARBA" id="ARBA00023012"/>
    </source>
</evidence>
<dbReference type="PROSITE" id="PS50885">
    <property type="entry name" value="HAMP"/>
    <property type="match status" value="1"/>
</dbReference>
<comment type="catalytic activity">
    <reaction evidence="1">
        <text>ATP + protein L-histidine = ADP + protein N-phospho-L-histidine.</text>
        <dbReference type="EC" id="2.7.13.3"/>
    </reaction>
</comment>
<keyword evidence="7 14" id="KW-0812">Transmembrane</keyword>
<dbReference type="InterPro" id="IPR003661">
    <property type="entry name" value="HisK_dim/P_dom"/>
</dbReference>
<comment type="subcellular location">
    <subcellularLocation>
        <location evidence="2">Cell membrane</location>
        <topology evidence="2">Multi-pass membrane protein</topology>
    </subcellularLocation>
</comment>
<feature type="transmembrane region" description="Helical" evidence="14">
    <location>
        <begin position="723"/>
        <end position="753"/>
    </location>
</feature>
<keyword evidence="10 17" id="KW-0067">ATP-binding</keyword>
<dbReference type="InterPro" id="IPR003594">
    <property type="entry name" value="HATPase_dom"/>
</dbReference>
<dbReference type="Pfam" id="PF00512">
    <property type="entry name" value="HisKA"/>
    <property type="match status" value="1"/>
</dbReference>
<feature type="domain" description="Histidine kinase" evidence="15">
    <location>
        <begin position="1042"/>
        <end position="1253"/>
    </location>
</feature>
<dbReference type="CDD" id="cd00082">
    <property type="entry name" value="HisKA"/>
    <property type="match status" value="1"/>
</dbReference>
<feature type="transmembrane region" description="Helical" evidence="14">
    <location>
        <begin position="784"/>
        <end position="805"/>
    </location>
</feature>
<dbReference type="Gene3D" id="1.10.287.130">
    <property type="match status" value="1"/>
</dbReference>
<evidence type="ECO:0000256" key="10">
    <source>
        <dbReference type="ARBA" id="ARBA00022840"/>
    </source>
</evidence>
<feature type="domain" description="HAMP" evidence="16">
    <location>
        <begin position="973"/>
        <end position="1025"/>
    </location>
</feature>
<dbReference type="RefSeq" id="WP_377122694.1">
    <property type="nucleotide sequence ID" value="NZ_JBHUON010000001.1"/>
</dbReference>
<dbReference type="EMBL" id="JBHUON010000001">
    <property type="protein sequence ID" value="MFD2863309.1"/>
    <property type="molecule type" value="Genomic_DNA"/>
</dbReference>
<feature type="transmembrane region" description="Helical" evidence="14">
    <location>
        <begin position="459"/>
        <end position="478"/>
    </location>
</feature>
<evidence type="ECO:0000256" key="2">
    <source>
        <dbReference type="ARBA" id="ARBA00004651"/>
    </source>
</evidence>
<name>A0ABW5XL62_9SPHI</name>
<dbReference type="GO" id="GO:0005524">
    <property type="term" value="F:ATP binding"/>
    <property type="evidence" value="ECO:0007669"/>
    <property type="project" value="UniProtKB-KW"/>
</dbReference>
<evidence type="ECO:0000259" key="15">
    <source>
        <dbReference type="PROSITE" id="PS50109"/>
    </source>
</evidence>
<keyword evidence="6" id="KW-0808">Transferase</keyword>
<evidence type="ECO:0000256" key="13">
    <source>
        <dbReference type="ARBA" id="ARBA00023136"/>
    </source>
</evidence>
<dbReference type="SUPFAM" id="SSF47384">
    <property type="entry name" value="Homodimeric domain of signal transducing histidine kinase"/>
    <property type="match status" value="1"/>
</dbReference>
<dbReference type="SMART" id="SM00388">
    <property type="entry name" value="HisKA"/>
    <property type="match status" value="1"/>
</dbReference>
<organism evidence="17 18">
    <name type="scientific">Mucilaginibacter antarcticus</name>
    <dbReference type="NCBI Taxonomy" id="1855725"/>
    <lineage>
        <taxon>Bacteria</taxon>
        <taxon>Pseudomonadati</taxon>
        <taxon>Bacteroidota</taxon>
        <taxon>Sphingobacteriia</taxon>
        <taxon>Sphingobacteriales</taxon>
        <taxon>Sphingobacteriaceae</taxon>
        <taxon>Mucilaginibacter</taxon>
    </lineage>
</organism>
<protein>
    <recommendedName>
        <fullName evidence="3">histidine kinase</fullName>
        <ecNumber evidence="3">2.7.13.3</ecNumber>
    </recommendedName>
</protein>
<keyword evidence="5" id="KW-0597">Phosphoprotein</keyword>
<keyword evidence="8" id="KW-0547">Nucleotide-binding</keyword>